<protein>
    <submittedName>
        <fullName evidence="2">Uncharacterized protein</fullName>
    </submittedName>
</protein>
<gene>
    <name evidence="2" type="ORF">KCH_65470</name>
</gene>
<feature type="compositionally biased region" description="Gly residues" evidence="1">
    <location>
        <begin position="168"/>
        <end position="177"/>
    </location>
</feature>
<proteinExistence type="predicted"/>
<feature type="region of interest" description="Disordered" evidence="1">
    <location>
        <begin position="45"/>
        <end position="115"/>
    </location>
</feature>
<dbReference type="PATRIC" id="fig|1348663.4.peg.6336"/>
<feature type="region of interest" description="Disordered" evidence="1">
    <location>
        <begin position="1"/>
        <end position="21"/>
    </location>
</feature>
<dbReference type="AlphaFoldDB" id="A0A066YKZ6"/>
<keyword evidence="3" id="KW-1185">Reference proteome</keyword>
<evidence type="ECO:0000256" key="1">
    <source>
        <dbReference type="SAM" id="MobiDB-lite"/>
    </source>
</evidence>
<feature type="region of interest" description="Disordered" evidence="1">
    <location>
        <begin position="128"/>
        <end position="177"/>
    </location>
</feature>
<sequence>MRAEQAELRTGAGGRHLDRDERLRQCAGPGLEAGVLGYLAGVQDESHADPNFRRRRTAHPRPRGAVLFHPQPLPTDPPIRPPRPHPARSARSCARSGTRRPAGRGIESGRHRSWPEVDLAVKAGFDGRERRTGTVDGRDRPAARGGARAGTGMWAGVAGVREESRSGGASGRGGARN</sequence>
<comment type="caution">
    <text evidence="2">The sequence shown here is derived from an EMBL/GenBank/DDBJ whole genome shotgun (WGS) entry which is preliminary data.</text>
</comment>
<dbReference type="HOGENOM" id="CLU_1515964_0_0_11"/>
<reference evidence="2 3" key="1">
    <citation type="submission" date="2014-05" db="EMBL/GenBank/DDBJ databases">
        <title>Draft Genome Sequence of Kitasatospora cheerisanensis KCTC 2395.</title>
        <authorList>
            <person name="Nam D.H."/>
        </authorList>
    </citation>
    <scope>NUCLEOTIDE SEQUENCE [LARGE SCALE GENOMIC DNA]</scope>
    <source>
        <strain evidence="2 3">KCTC 2395</strain>
    </source>
</reference>
<dbReference type="Proteomes" id="UP000027178">
    <property type="component" value="Unassembled WGS sequence"/>
</dbReference>
<feature type="compositionally biased region" description="Pro residues" evidence="1">
    <location>
        <begin position="71"/>
        <end position="81"/>
    </location>
</feature>
<evidence type="ECO:0000313" key="3">
    <source>
        <dbReference type="Proteomes" id="UP000027178"/>
    </source>
</evidence>
<evidence type="ECO:0000313" key="2">
    <source>
        <dbReference type="EMBL" id="KDN81827.1"/>
    </source>
</evidence>
<dbReference type="EMBL" id="JNBY01000131">
    <property type="protein sequence ID" value="KDN81827.1"/>
    <property type="molecule type" value="Genomic_DNA"/>
</dbReference>
<feature type="compositionally biased region" description="Basic and acidic residues" evidence="1">
    <location>
        <begin position="128"/>
        <end position="142"/>
    </location>
</feature>
<accession>A0A066YKZ6</accession>
<feature type="compositionally biased region" description="Basic residues" evidence="1">
    <location>
        <begin position="53"/>
        <end position="62"/>
    </location>
</feature>
<name>A0A066YKZ6_9ACTN</name>
<organism evidence="2 3">
    <name type="scientific">Kitasatospora cheerisanensis KCTC 2395</name>
    <dbReference type="NCBI Taxonomy" id="1348663"/>
    <lineage>
        <taxon>Bacteria</taxon>
        <taxon>Bacillati</taxon>
        <taxon>Actinomycetota</taxon>
        <taxon>Actinomycetes</taxon>
        <taxon>Kitasatosporales</taxon>
        <taxon>Streptomycetaceae</taxon>
        <taxon>Kitasatospora</taxon>
    </lineage>
</organism>